<feature type="compositionally biased region" description="Basic and acidic residues" evidence="1">
    <location>
        <begin position="158"/>
        <end position="168"/>
    </location>
</feature>
<organism evidence="2 3">
    <name type="scientific">Characodon lateralis</name>
    <dbReference type="NCBI Taxonomy" id="208331"/>
    <lineage>
        <taxon>Eukaryota</taxon>
        <taxon>Metazoa</taxon>
        <taxon>Chordata</taxon>
        <taxon>Craniata</taxon>
        <taxon>Vertebrata</taxon>
        <taxon>Euteleostomi</taxon>
        <taxon>Actinopterygii</taxon>
        <taxon>Neopterygii</taxon>
        <taxon>Teleostei</taxon>
        <taxon>Neoteleostei</taxon>
        <taxon>Acanthomorphata</taxon>
        <taxon>Ovalentaria</taxon>
        <taxon>Atherinomorphae</taxon>
        <taxon>Cyprinodontiformes</taxon>
        <taxon>Goodeidae</taxon>
        <taxon>Characodon</taxon>
    </lineage>
</organism>
<name>A0ABU7F4T8_9TELE</name>
<feature type="compositionally biased region" description="Polar residues" evidence="1">
    <location>
        <begin position="139"/>
        <end position="157"/>
    </location>
</feature>
<reference evidence="2 3" key="1">
    <citation type="submission" date="2021-06" db="EMBL/GenBank/DDBJ databases">
        <authorList>
            <person name="Palmer J.M."/>
        </authorList>
    </citation>
    <scope>NUCLEOTIDE SEQUENCE [LARGE SCALE GENOMIC DNA]</scope>
    <source>
        <strain evidence="2 3">CL_MEX2019</strain>
        <tissue evidence="2">Muscle</tissue>
    </source>
</reference>
<proteinExistence type="predicted"/>
<evidence type="ECO:0000313" key="3">
    <source>
        <dbReference type="Proteomes" id="UP001352852"/>
    </source>
</evidence>
<evidence type="ECO:0000313" key="2">
    <source>
        <dbReference type="EMBL" id="MED6294076.1"/>
    </source>
</evidence>
<accession>A0ABU7F4T8</accession>
<evidence type="ECO:0000256" key="1">
    <source>
        <dbReference type="SAM" id="MobiDB-lite"/>
    </source>
</evidence>
<dbReference type="EMBL" id="JAHUTJ010075204">
    <property type="protein sequence ID" value="MED6294076.1"/>
    <property type="molecule type" value="Genomic_DNA"/>
</dbReference>
<gene>
    <name evidence="2" type="ORF">CHARACLAT_017182</name>
</gene>
<keyword evidence="3" id="KW-1185">Reference proteome</keyword>
<sequence length="200" mass="21781">MVFSLLKPVTKAEIQYQWFMGELVPISSSLQAKGGDEADIHWTQAETDSPLWNEKGTASKGSCGNAHSQVRTNSEGSKGCEGTKRMKSLQKNQGRTDQMLGAIADMLTSVAMPNQQLLSEGGEADLPSSEAEKGPVQGQLDQDGSEWEQQAMTTQKSEGSDKTGFEGDWEHVSSWEAKRYRGLQDCTACLCVTLKGQRST</sequence>
<dbReference type="Proteomes" id="UP001352852">
    <property type="component" value="Unassembled WGS sequence"/>
</dbReference>
<feature type="compositionally biased region" description="Polar residues" evidence="1">
    <location>
        <begin position="59"/>
        <end position="76"/>
    </location>
</feature>
<comment type="caution">
    <text evidence="2">The sequence shown here is derived from an EMBL/GenBank/DDBJ whole genome shotgun (WGS) entry which is preliminary data.</text>
</comment>
<feature type="region of interest" description="Disordered" evidence="1">
    <location>
        <begin position="120"/>
        <end position="168"/>
    </location>
</feature>
<feature type="region of interest" description="Disordered" evidence="1">
    <location>
        <begin position="51"/>
        <end position="85"/>
    </location>
</feature>
<protein>
    <submittedName>
        <fullName evidence="2">Uncharacterized protein</fullName>
    </submittedName>
</protein>